<accession>A0ACB1A6T7</accession>
<dbReference type="EMBL" id="CAVMJV010000060">
    <property type="protein sequence ID" value="CAK5086474.1"/>
    <property type="molecule type" value="Genomic_DNA"/>
</dbReference>
<organism evidence="1 2">
    <name type="scientific">Meloidogyne enterolobii</name>
    <name type="common">Root-knot nematode worm</name>
    <name type="synonym">Meloidogyne mayaguensis</name>
    <dbReference type="NCBI Taxonomy" id="390850"/>
    <lineage>
        <taxon>Eukaryota</taxon>
        <taxon>Metazoa</taxon>
        <taxon>Ecdysozoa</taxon>
        <taxon>Nematoda</taxon>
        <taxon>Chromadorea</taxon>
        <taxon>Rhabditida</taxon>
        <taxon>Tylenchina</taxon>
        <taxon>Tylenchomorpha</taxon>
        <taxon>Tylenchoidea</taxon>
        <taxon>Meloidogynidae</taxon>
        <taxon>Meloidogyninae</taxon>
        <taxon>Meloidogyne</taxon>
    </lineage>
</organism>
<keyword evidence="2" id="KW-1185">Reference proteome</keyword>
<reference evidence="1" key="1">
    <citation type="submission" date="2023-11" db="EMBL/GenBank/DDBJ databases">
        <authorList>
            <person name="Poullet M."/>
        </authorList>
    </citation>
    <scope>NUCLEOTIDE SEQUENCE</scope>
    <source>
        <strain evidence="1">E1834</strain>
    </source>
</reference>
<dbReference type="Proteomes" id="UP001497535">
    <property type="component" value="Unassembled WGS sequence"/>
</dbReference>
<evidence type="ECO:0000313" key="1">
    <source>
        <dbReference type="EMBL" id="CAK5086474.1"/>
    </source>
</evidence>
<comment type="caution">
    <text evidence="1">The sequence shown here is derived from an EMBL/GenBank/DDBJ whole genome shotgun (WGS) entry which is preliminary data.</text>
</comment>
<proteinExistence type="predicted"/>
<name>A0ACB1A6T7_MELEN</name>
<sequence length="51" mass="5903">MLEEFKKYGNCLFKVRIGKNEITKTYKADNIEFLEGLAPQQEILGIVLLEN</sequence>
<evidence type="ECO:0000313" key="2">
    <source>
        <dbReference type="Proteomes" id="UP001497535"/>
    </source>
</evidence>
<protein>
    <submittedName>
        <fullName evidence="1">Uncharacterized protein</fullName>
    </submittedName>
</protein>
<gene>
    <name evidence="1" type="ORF">MENTE1834_LOCUS33975</name>
</gene>